<dbReference type="SUPFAM" id="SSF90209">
    <property type="entry name" value="Ran binding protein zinc finger-like"/>
    <property type="match status" value="1"/>
</dbReference>
<feature type="domain" description="RanBP2-type" evidence="5">
    <location>
        <begin position="163"/>
        <end position="192"/>
    </location>
</feature>
<evidence type="ECO:0000256" key="4">
    <source>
        <dbReference type="PROSITE-ProRule" id="PRU00322"/>
    </source>
</evidence>
<evidence type="ECO:0000259" key="5">
    <source>
        <dbReference type="PROSITE" id="PS50199"/>
    </source>
</evidence>
<keyword evidence="3" id="KW-0862">Zinc</keyword>
<dbReference type="Gene3D" id="4.10.1060.10">
    <property type="entry name" value="Zinc finger, RanBP2-type"/>
    <property type="match status" value="1"/>
</dbReference>
<name>A0A7S0FEN3_9DINO</name>
<dbReference type="EMBL" id="HBEG01019830">
    <property type="protein sequence ID" value="CAD8356647.1"/>
    <property type="molecule type" value="Transcribed_RNA"/>
</dbReference>
<dbReference type="InterPro" id="IPR036443">
    <property type="entry name" value="Znf_RanBP2_sf"/>
</dbReference>
<dbReference type="InterPro" id="IPR001876">
    <property type="entry name" value="Znf_RanBP2"/>
</dbReference>
<sequence>MSCGKEGCKWCDRGECWDSGGGKGKMMSLGGKGAGMKGKAQFMAMMFQIMQQSANCKWCRKGECWDHAGPYGPMKGGGGSKRKVPYDSPVDAQNPASADEVETFLLLNPVDAEAEEKLRALDPKVQKLVINRGSLADARDATKCLLGRIRQVEQIASGTFPLKEGDWFCTMCGDHQFAKNTACRKCGNPKTEI</sequence>
<dbReference type="AlphaFoldDB" id="A0A7S0FEN3"/>
<evidence type="ECO:0000313" key="6">
    <source>
        <dbReference type="EMBL" id="CAD8356647.1"/>
    </source>
</evidence>
<keyword evidence="1" id="KW-0479">Metal-binding</keyword>
<organism evidence="6">
    <name type="scientific">Pyrodinium bahamense</name>
    <dbReference type="NCBI Taxonomy" id="73915"/>
    <lineage>
        <taxon>Eukaryota</taxon>
        <taxon>Sar</taxon>
        <taxon>Alveolata</taxon>
        <taxon>Dinophyceae</taxon>
        <taxon>Gonyaulacales</taxon>
        <taxon>Pyrocystaceae</taxon>
        <taxon>Pyrodinium</taxon>
    </lineage>
</organism>
<evidence type="ECO:0000256" key="3">
    <source>
        <dbReference type="ARBA" id="ARBA00022833"/>
    </source>
</evidence>
<reference evidence="6" key="1">
    <citation type="submission" date="2021-01" db="EMBL/GenBank/DDBJ databases">
        <authorList>
            <person name="Corre E."/>
            <person name="Pelletier E."/>
            <person name="Niang G."/>
            <person name="Scheremetjew M."/>
            <person name="Finn R."/>
            <person name="Kale V."/>
            <person name="Holt S."/>
            <person name="Cochrane G."/>
            <person name="Meng A."/>
            <person name="Brown T."/>
            <person name="Cohen L."/>
        </authorList>
    </citation>
    <scope>NUCLEOTIDE SEQUENCE</scope>
    <source>
        <strain evidence="6">Pbaha01</strain>
    </source>
</reference>
<proteinExistence type="predicted"/>
<protein>
    <recommendedName>
        <fullName evidence="5">RanBP2-type domain-containing protein</fullName>
    </recommendedName>
</protein>
<evidence type="ECO:0000256" key="1">
    <source>
        <dbReference type="ARBA" id="ARBA00022723"/>
    </source>
</evidence>
<keyword evidence="2 4" id="KW-0863">Zinc-finger</keyword>
<evidence type="ECO:0000256" key="2">
    <source>
        <dbReference type="ARBA" id="ARBA00022771"/>
    </source>
</evidence>
<dbReference type="GO" id="GO:0008270">
    <property type="term" value="F:zinc ion binding"/>
    <property type="evidence" value="ECO:0007669"/>
    <property type="project" value="UniProtKB-KW"/>
</dbReference>
<dbReference type="PROSITE" id="PS50199">
    <property type="entry name" value="ZF_RANBP2_2"/>
    <property type="match status" value="1"/>
</dbReference>
<accession>A0A7S0FEN3</accession>
<gene>
    <name evidence="6" type="ORF">PBAH0796_LOCUS12014</name>
</gene>